<protein>
    <recommendedName>
        <fullName evidence="3">H-NS histone family protein</fullName>
    </recommendedName>
</protein>
<dbReference type="Proteomes" id="UP000484381">
    <property type="component" value="Unassembled WGS sequence"/>
</dbReference>
<reference evidence="1 2" key="1">
    <citation type="submission" date="2019-10" db="EMBL/GenBank/DDBJ databases">
        <title>Paraburkholderia sp. isolated from nodules of Mimosa pudica from Brazilian Atlantic Forest soils.</title>
        <authorList>
            <person name="Paulitsch F."/>
            <person name="Hungria M."/>
            <person name="Dall'Agnol R."/>
        </authorList>
    </citation>
    <scope>NUCLEOTIDE SEQUENCE [LARGE SCALE GENOMIC DNA]</scope>
    <source>
        <strain evidence="1 2">CNPSo 3157</strain>
    </source>
</reference>
<gene>
    <name evidence="1" type="ORF">GCT13_12135</name>
</gene>
<evidence type="ECO:0000313" key="2">
    <source>
        <dbReference type="Proteomes" id="UP000484381"/>
    </source>
</evidence>
<dbReference type="EMBL" id="WHNP01000009">
    <property type="protein sequence ID" value="MPW17659.1"/>
    <property type="molecule type" value="Genomic_DNA"/>
</dbReference>
<evidence type="ECO:0000313" key="1">
    <source>
        <dbReference type="EMBL" id="MPW17659.1"/>
    </source>
</evidence>
<dbReference type="RefSeq" id="WP_152758210.1">
    <property type="nucleotide sequence ID" value="NZ_WHNP01000009.1"/>
</dbReference>
<proteinExistence type="predicted"/>
<sequence length="66" mass="7888">MNSYKDLAARMARQEVEIEKARKAEVAVLIGEIVRRKAAYGIAERRWRSRERWKPACELKHLHEPW</sequence>
<keyword evidence="2" id="KW-1185">Reference proteome</keyword>
<dbReference type="AlphaFoldDB" id="A0A7X1N9D4"/>
<organism evidence="1 2">
    <name type="scientific">Paraburkholderia franconis</name>
    <dbReference type="NCBI Taxonomy" id="2654983"/>
    <lineage>
        <taxon>Bacteria</taxon>
        <taxon>Pseudomonadati</taxon>
        <taxon>Pseudomonadota</taxon>
        <taxon>Betaproteobacteria</taxon>
        <taxon>Burkholderiales</taxon>
        <taxon>Burkholderiaceae</taxon>
        <taxon>Paraburkholderia</taxon>
    </lineage>
</organism>
<evidence type="ECO:0008006" key="3">
    <source>
        <dbReference type="Google" id="ProtNLM"/>
    </source>
</evidence>
<comment type="caution">
    <text evidence="1">The sequence shown here is derived from an EMBL/GenBank/DDBJ whole genome shotgun (WGS) entry which is preliminary data.</text>
</comment>
<name>A0A7X1N9D4_9BURK</name>
<accession>A0A7X1N9D4</accession>